<dbReference type="EMBL" id="MCIB01000037">
    <property type="protein sequence ID" value="RKD29569.1"/>
    <property type="molecule type" value="Genomic_DNA"/>
</dbReference>
<sequence length="148" mass="17083">MDNINFDQLLKRIEECCLTEDSCGTCQKDQCLVGYCKHCAKECLKSKDEFIDDGFDEIPLTDTKVYDEETTVNTIGFILNQCRNCRLYHDEDCIVNILRSSLEVILFGEPLEYKGSTLVYLDETKSINLEFAQQIFKSFQNHKRGGIK</sequence>
<dbReference type="RefSeq" id="WP_120170517.1">
    <property type="nucleotide sequence ID" value="NZ_MCIB01000037.1"/>
</dbReference>
<evidence type="ECO:0000313" key="2">
    <source>
        <dbReference type="Proteomes" id="UP000284177"/>
    </source>
</evidence>
<organism evidence="1 2">
    <name type="scientific">Thermohalobacter berrensis</name>
    <dbReference type="NCBI Taxonomy" id="99594"/>
    <lineage>
        <taxon>Bacteria</taxon>
        <taxon>Bacillati</taxon>
        <taxon>Bacillota</taxon>
        <taxon>Tissierellia</taxon>
        <taxon>Tissierellales</taxon>
        <taxon>Thermohalobacteraceae</taxon>
        <taxon>Thermohalobacter</taxon>
    </lineage>
</organism>
<keyword evidence="2" id="KW-1185">Reference proteome</keyword>
<name>A0A419SWI2_9FIRM</name>
<reference evidence="1 2" key="1">
    <citation type="submission" date="2016-08" db="EMBL/GenBank/DDBJ databases">
        <title>Novel Firmicutes and Novel Genomes.</title>
        <authorList>
            <person name="Poppleton D.I."/>
            <person name="Gribaldo S."/>
        </authorList>
    </citation>
    <scope>NUCLEOTIDE SEQUENCE [LARGE SCALE GENOMIC DNA]</scope>
    <source>
        <strain evidence="1 2">CTT3</strain>
    </source>
</reference>
<dbReference type="AlphaFoldDB" id="A0A419SWI2"/>
<evidence type="ECO:0000313" key="1">
    <source>
        <dbReference type="EMBL" id="RKD29569.1"/>
    </source>
</evidence>
<comment type="caution">
    <text evidence="1">The sequence shown here is derived from an EMBL/GenBank/DDBJ whole genome shotgun (WGS) entry which is preliminary data.</text>
</comment>
<gene>
    <name evidence="1" type="ORF">BET03_05785</name>
</gene>
<dbReference type="OrthoDB" id="1681497at2"/>
<accession>A0A419SWI2</accession>
<dbReference type="Proteomes" id="UP000284177">
    <property type="component" value="Unassembled WGS sequence"/>
</dbReference>
<protein>
    <submittedName>
        <fullName evidence="1">Uncharacterized protein</fullName>
    </submittedName>
</protein>
<proteinExistence type="predicted"/>